<dbReference type="InterPro" id="IPR020904">
    <property type="entry name" value="Sc_DH/Rdtase_CS"/>
</dbReference>
<dbReference type="PANTHER" id="PTHR43008">
    <property type="entry name" value="BENZIL REDUCTASE"/>
    <property type="match status" value="1"/>
</dbReference>
<comment type="caution">
    <text evidence="6">The sequence shown here is derived from an EMBL/GenBank/DDBJ whole genome shotgun (WGS) entry which is preliminary data.</text>
</comment>
<evidence type="ECO:0000313" key="6">
    <source>
        <dbReference type="EMBL" id="KAB5592086.1"/>
    </source>
</evidence>
<dbReference type="PROSITE" id="PS00061">
    <property type="entry name" value="ADH_SHORT"/>
    <property type="match status" value="1"/>
</dbReference>
<evidence type="ECO:0000256" key="1">
    <source>
        <dbReference type="ARBA" id="ARBA00006484"/>
    </source>
</evidence>
<dbReference type="EMBL" id="SSOP01000077">
    <property type="protein sequence ID" value="KAB5592086.1"/>
    <property type="molecule type" value="Genomic_DNA"/>
</dbReference>
<reference evidence="6 7" key="1">
    <citation type="journal article" date="2019" name="Fungal Biol. Biotechnol.">
        <title>Draft genome sequence of fastidious pathogen Ceratobasidium theobromae, which causes vascular-streak dieback in Theobroma cacao.</title>
        <authorList>
            <person name="Ali S.S."/>
            <person name="Asman A."/>
            <person name="Shao J."/>
            <person name="Firmansyah A.P."/>
            <person name="Susilo A.W."/>
            <person name="Rosmana A."/>
            <person name="McMahon P."/>
            <person name="Junaid M."/>
            <person name="Guest D."/>
            <person name="Kheng T.Y."/>
            <person name="Meinhardt L.W."/>
            <person name="Bailey B.A."/>
        </authorList>
    </citation>
    <scope>NUCLEOTIDE SEQUENCE [LARGE SCALE GENOMIC DNA]</scope>
    <source>
        <strain evidence="6 7">CT2</strain>
    </source>
</reference>
<keyword evidence="7" id="KW-1185">Reference proteome</keyword>
<feature type="domain" description="Ketoreductase" evidence="5">
    <location>
        <begin position="6"/>
        <end position="188"/>
    </location>
</feature>
<dbReference type="InterPro" id="IPR036291">
    <property type="entry name" value="NAD(P)-bd_dom_sf"/>
</dbReference>
<dbReference type="Gene3D" id="3.40.50.720">
    <property type="entry name" value="NAD(P)-binding Rossmann-like Domain"/>
    <property type="match status" value="1"/>
</dbReference>
<comment type="similarity">
    <text evidence="1 4">Belongs to the short-chain dehydrogenases/reductases (SDR) family.</text>
</comment>
<evidence type="ECO:0000256" key="2">
    <source>
        <dbReference type="ARBA" id="ARBA00022857"/>
    </source>
</evidence>
<dbReference type="SMART" id="SM00822">
    <property type="entry name" value="PKS_KR"/>
    <property type="match status" value="1"/>
</dbReference>
<keyword evidence="2" id="KW-0521">NADP</keyword>
<keyword evidence="3" id="KW-0560">Oxidoreductase</keyword>
<proteinExistence type="inferred from homology"/>
<gene>
    <name evidence="6" type="ORF">CTheo_4468</name>
</gene>
<evidence type="ECO:0000259" key="5">
    <source>
        <dbReference type="SMART" id="SM00822"/>
    </source>
</evidence>
<protein>
    <submittedName>
        <fullName evidence="6">Oxidoreductase</fullName>
    </submittedName>
</protein>
<dbReference type="PANTHER" id="PTHR43008:SF8">
    <property type="entry name" value="BENZIL REDUCTASE ((S)-BENZOIN FORMING) IRC24"/>
    <property type="match status" value="1"/>
</dbReference>
<dbReference type="GO" id="GO:0050664">
    <property type="term" value="F:oxidoreductase activity, acting on NAD(P)H, oxygen as acceptor"/>
    <property type="evidence" value="ECO:0007669"/>
    <property type="project" value="TreeGrafter"/>
</dbReference>
<dbReference type="InterPro" id="IPR057326">
    <property type="entry name" value="KR_dom"/>
</dbReference>
<dbReference type="PRINTS" id="PR00080">
    <property type="entry name" value="SDRFAMILY"/>
</dbReference>
<dbReference type="Proteomes" id="UP000383932">
    <property type="component" value="Unassembled WGS sequence"/>
</dbReference>
<evidence type="ECO:0000313" key="7">
    <source>
        <dbReference type="Proteomes" id="UP000383932"/>
    </source>
</evidence>
<evidence type="ECO:0000256" key="4">
    <source>
        <dbReference type="RuleBase" id="RU000363"/>
    </source>
</evidence>
<evidence type="ECO:0000256" key="3">
    <source>
        <dbReference type="ARBA" id="ARBA00023002"/>
    </source>
</evidence>
<dbReference type="AlphaFoldDB" id="A0A5N5QLP1"/>
<dbReference type="OrthoDB" id="9876299at2759"/>
<dbReference type="FunFam" id="3.40.50.720:FF:000281">
    <property type="entry name" value="Uncharacterized oxidoreductase YIR035C"/>
    <property type="match status" value="1"/>
</dbReference>
<accession>A0A5N5QLP1</accession>
<dbReference type="Pfam" id="PF00106">
    <property type="entry name" value="adh_short"/>
    <property type="match status" value="1"/>
</dbReference>
<dbReference type="InterPro" id="IPR002347">
    <property type="entry name" value="SDR_fam"/>
</dbReference>
<name>A0A5N5QLP1_9AGAM</name>
<organism evidence="6 7">
    <name type="scientific">Ceratobasidium theobromae</name>
    <dbReference type="NCBI Taxonomy" id="1582974"/>
    <lineage>
        <taxon>Eukaryota</taxon>
        <taxon>Fungi</taxon>
        <taxon>Dikarya</taxon>
        <taxon>Basidiomycota</taxon>
        <taxon>Agaricomycotina</taxon>
        <taxon>Agaricomycetes</taxon>
        <taxon>Cantharellales</taxon>
        <taxon>Ceratobasidiaceae</taxon>
        <taxon>Ceratobasidium</taxon>
    </lineage>
</organism>
<sequence length="260" mass="27981">MTPTPPVVIVTGASRGIGLAVVRALLTSYKARVVTLSRTRTPEISALASEHQENLALLEGDVTQEQSALSAIELAKSRFGRLDGLILNAGTLDPLGRIGSPESTVEGWKTLFDVNLFSTLHLIKAGLPPLRENRGRIIFVSSGAATGGVPSWGAYSASKAALNSITRTLAQEEENVISIAVRPGVVDTEMQSTIRSKGLTLQMKPEDHERFVKLYASSQLVKPEDVGHVIAGLSIGAKPELSGQFINWNDETIKEFQRQN</sequence>
<dbReference type="SUPFAM" id="SSF51735">
    <property type="entry name" value="NAD(P)-binding Rossmann-fold domains"/>
    <property type="match status" value="1"/>
</dbReference>
<dbReference type="PRINTS" id="PR00081">
    <property type="entry name" value="GDHRDH"/>
</dbReference>